<sequence length="343" mass="40446">MDAEPANQNWFEVKYEEVFDNRPNLWYYGEGNWFELKKGCDCGESLNLKFECIRYGTVYGPVYWGSEKLADYKYWGNLIKEKKVTKEEKDILIGMSENEGKLDSIQSYDSEILTIGAMQKTINSEEKGEFPIQVQEFKESNLSKYKELFEDCGWTVEGDTMYYKDPSKSDSSKITGKQLKEKIREGFKSTELKKKHKCKLLEPIARASKDKDFQAKQVEDFISRLKNKVLPIKPQKYNYKLEDYLKSKLGKATVLDHHINRPAYVKPDFGKALDNFFIKKDKEVEEFNKKEKDKTKHKNKMSRNPNDWENNHSTYEKSILDDYGVNRRGTDMKGRYHKMKNKF</sequence>
<keyword evidence="3" id="KW-1185">Reference proteome</keyword>
<proteinExistence type="predicted"/>
<accession>A0A2H1EDF0</accession>
<dbReference type="GeneID" id="47724369"/>
<protein>
    <submittedName>
        <fullName evidence="2">Uncharacterized protein</fullName>
    </submittedName>
</protein>
<dbReference type="Proteomes" id="UP000231564">
    <property type="component" value="Chromosome MARIT"/>
</dbReference>
<name>A0A2H1EDF0_9FLAO</name>
<dbReference type="KEGG" id="tmar:MARIT_2924"/>
<dbReference type="EMBL" id="LT634361">
    <property type="protein sequence ID" value="SFZ84818.1"/>
    <property type="molecule type" value="Genomic_DNA"/>
</dbReference>
<feature type="compositionally biased region" description="Polar residues" evidence="1">
    <location>
        <begin position="302"/>
        <end position="313"/>
    </location>
</feature>
<reference evidence="2 3" key="1">
    <citation type="submission" date="2016-11" db="EMBL/GenBank/DDBJ databases">
        <authorList>
            <person name="Jaros S."/>
            <person name="Januszkiewicz K."/>
            <person name="Wedrychowicz H."/>
        </authorList>
    </citation>
    <scope>NUCLEOTIDE SEQUENCE [LARGE SCALE GENOMIC DNA]</scope>
    <source>
        <strain evidence="2">NCIMB 2154T</strain>
    </source>
</reference>
<dbReference type="OrthoDB" id="1242806at2"/>
<evidence type="ECO:0000256" key="1">
    <source>
        <dbReference type="SAM" id="MobiDB-lite"/>
    </source>
</evidence>
<dbReference type="AlphaFoldDB" id="A0A2H1EDF0"/>
<dbReference type="RefSeq" id="WP_100211832.1">
    <property type="nucleotide sequence ID" value="NZ_CP138495.1"/>
</dbReference>
<evidence type="ECO:0000313" key="2">
    <source>
        <dbReference type="EMBL" id="SFZ84818.1"/>
    </source>
</evidence>
<dbReference type="STRING" id="1349785.GCA_000509405_00127"/>
<feature type="region of interest" description="Disordered" evidence="1">
    <location>
        <begin position="288"/>
        <end position="313"/>
    </location>
</feature>
<gene>
    <name evidence="2" type="ORF">MARIT_2924</name>
</gene>
<evidence type="ECO:0000313" key="3">
    <source>
        <dbReference type="Proteomes" id="UP000231564"/>
    </source>
</evidence>
<organism evidence="2 3">
    <name type="scientific">Tenacibaculum maritimum NCIMB 2154</name>
    <dbReference type="NCBI Taxonomy" id="1349785"/>
    <lineage>
        <taxon>Bacteria</taxon>
        <taxon>Pseudomonadati</taxon>
        <taxon>Bacteroidota</taxon>
        <taxon>Flavobacteriia</taxon>
        <taxon>Flavobacteriales</taxon>
        <taxon>Flavobacteriaceae</taxon>
        <taxon>Tenacibaculum</taxon>
    </lineage>
</organism>